<organism evidence="1 2">
    <name type="scientific">Melastoma candidum</name>
    <dbReference type="NCBI Taxonomy" id="119954"/>
    <lineage>
        <taxon>Eukaryota</taxon>
        <taxon>Viridiplantae</taxon>
        <taxon>Streptophyta</taxon>
        <taxon>Embryophyta</taxon>
        <taxon>Tracheophyta</taxon>
        <taxon>Spermatophyta</taxon>
        <taxon>Magnoliopsida</taxon>
        <taxon>eudicotyledons</taxon>
        <taxon>Gunneridae</taxon>
        <taxon>Pentapetalae</taxon>
        <taxon>rosids</taxon>
        <taxon>malvids</taxon>
        <taxon>Myrtales</taxon>
        <taxon>Melastomataceae</taxon>
        <taxon>Melastomatoideae</taxon>
        <taxon>Melastomateae</taxon>
        <taxon>Melastoma</taxon>
    </lineage>
</organism>
<dbReference type="EMBL" id="CM042886">
    <property type="protein sequence ID" value="KAI4342610.1"/>
    <property type="molecule type" value="Genomic_DNA"/>
</dbReference>
<proteinExistence type="predicted"/>
<comment type="caution">
    <text evidence="1">The sequence shown here is derived from an EMBL/GenBank/DDBJ whole genome shotgun (WGS) entry which is preliminary data.</text>
</comment>
<gene>
    <name evidence="1" type="ORF">MLD38_027216</name>
</gene>
<accession>A0ACB9P108</accession>
<reference evidence="2" key="1">
    <citation type="journal article" date="2023" name="Front. Plant Sci.">
        <title>Chromosomal-level genome assembly of Melastoma candidum provides insights into trichome evolution.</title>
        <authorList>
            <person name="Zhong Y."/>
            <person name="Wu W."/>
            <person name="Sun C."/>
            <person name="Zou P."/>
            <person name="Liu Y."/>
            <person name="Dai S."/>
            <person name="Zhou R."/>
        </authorList>
    </citation>
    <scope>NUCLEOTIDE SEQUENCE [LARGE SCALE GENOMIC DNA]</scope>
</reference>
<evidence type="ECO:0000313" key="2">
    <source>
        <dbReference type="Proteomes" id="UP001057402"/>
    </source>
</evidence>
<name>A0ACB9P108_9MYRT</name>
<sequence>MEFSKKSLFLSLASSLFLLLLIAGAISSGFPSVNDAFSRLRNAMTPAAGGGGPESSGTDLDQLVVHGGQLGEGGGGGGGRGCFQPACSGQP</sequence>
<dbReference type="Proteomes" id="UP001057402">
    <property type="component" value="Chromosome 7"/>
</dbReference>
<evidence type="ECO:0000313" key="1">
    <source>
        <dbReference type="EMBL" id="KAI4342610.1"/>
    </source>
</evidence>
<keyword evidence="2" id="KW-1185">Reference proteome</keyword>
<protein>
    <submittedName>
        <fullName evidence="1">Uncharacterized protein</fullName>
    </submittedName>
</protein>